<comment type="caution">
    <text evidence="1">The sequence shown here is derived from an EMBL/GenBank/DDBJ whole genome shotgun (WGS) entry which is preliminary data.</text>
</comment>
<dbReference type="RefSeq" id="WP_163314866.1">
    <property type="nucleotide sequence ID" value="NZ_JAAGAA010000002.1"/>
</dbReference>
<evidence type="ECO:0000313" key="1">
    <source>
        <dbReference type="EMBL" id="NDV11587.1"/>
    </source>
</evidence>
<keyword evidence="2" id="KW-1185">Reference proteome</keyword>
<gene>
    <name evidence="1" type="ORF">GZH52_02085</name>
</gene>
<dbReference type="Proteomes" id="UP000482578">
    <property type="component" value="Unassembled WGS sequence"/>
</dbReference>
<organism evidence="1 2">
    <name type="scientific">Crenobacter caeni</name>
    <dbReference type="NCBI Taxonomy" id="2705474"/>
    <lineage>
        <taxon>Bacteria</taxon>
        <taxon>Pseudomonadati</taxon>
        <taxon>Pseudomonadota</taxon>
        <taxon>Betaproteobacteria</taxon>
        <taxon>Neisseriales</taxon>
        <taxon>Neisseriaceae</taxon>
        <taxon>Crenobacter</taxon>
    </lineage>
</organism>
<protein>
    <submittedName>
        <fullName evidence="1">Uncharacterized protein</fullName>
    </submittedName>
</protein>
<dbReference type="EMBL" id="JAAGAA010000002">
    <property type="protein sequence ID" value="NDV11587.1"/>
    <property type="molecule type" value="Genomic_DNA"/>
</dbReference>
<proteinExistence type="predicted"/>
<dbReference type="AlphaFoldDB" id="A0A6B2KP67"/>
<evidence type="ECO:0000313" key="2">
    <source>
        <dbReference type="Proteomes" id="UP000482578"/>
    </source>
</evidence>
<name>A0A6B2KP67_9NEIS</name>
<reference evidence="1 2" key="1">
    <citation type="submission" date="2020-02" db="EMBL/GenBank/DDBJ databases">
        <authorList>
            <person name="Yang Z."/>
        </authorList>
    </citation>
    <scope>NUCLEOTIDE SEQUENCE [LARGE SCALE GENOMIC DNA]</scope>
    <source>
        <strain evidence="1 2">HX-7-9</strain>
    </source>
</reference>
<accession>A0A6B2KP67</accession>
<sequence>MPRAVTERGRPAGILAVLLLAVAPALAEAACLRGESTVFACQSTQGKQIEVCDAGRTLSYAFGRPGRPEIVLRVPRAAASTWQWQGVGRYVSYAVNLPNGNTEYSVYWGMDRLSDEHEVEAGVHVSIGGRPAATVRCAPGADIEQNIEGIDLRAAG</sequence>